<accession>A0ABT6T1P0</accession>
<sequence length="186" mass="19411">MNVSRLRRHVRLPWPGVAAVVVGIAFLTWGWSWIASALPDGEPVRPGTHFPLGDEARVTVPHRGWEMSESDSTADISYRLTRGEVDVIFSYAVLAAEDSDAWAGAAALLRLADRTLGPAQPATVDGLPARVGRVSGGGDVGTLTVVAPKGDQWSVTTAVLGPPDAAAGDRAAARALVGSLDVKEAP</sequence>
<reference evidence="2 3" key="1">
    <citation type="submission" date="2023-05" db="EMBL/GenBank/DDBJ databases">
        <title>Draft genome sequence of Streptomyces sp. B-S-A12 isolated from a cave soil in Thailand.</title>
        <authorList>
            <person name="Chamroensaksri N."/>
            <person name="Muangham S."/>
        </authorList>
    </citation>
    <scope>NUCLEOTIDE SEQUENCE [LARGE SCALE GENOMIC DNA]</scope>
    <source>
        <strain evidence="2 3">B-S-A12</strain>
    </source>
</reference>
<protein>
    <recommendedName>
        <fullName evidence="4">Secreted protein</fullName>
    </recommendedName>
</protein>
<dbReference type="Proteomes" id="UP001237105">
    <property type="component" value="Unassembled WGS sequence"/>
</dbReference>
<keyword evidence="1" id="KW-0472">Membrane</keyword>
<dbReference type="RefSeq" id="WP_282537617.1">
    <property type="nucleotide sequence ID" value="NZ_JASCIS010000028.1"/>
</dbReference>
<keyword evidence="1" id="KW-1133">Transmembrane helix</keyword>
<proteinExistence type="predicted"/>
<evidence type="ECO:0000256" key="1">
    <source>
        <dbReference type="SAM" id="Phobius"/>
    </source>
</evidence>
<keyword evidence="3" id="KW-1185">Reference proteome</keyword>
<evidence type="ECO:0000313" key="3">
    <source>
        <dbReference type="Proteomes" id="UP001237105"/>
    </source>
</evidence>
<dbReference type="EMBL" id="JASCIS010000028">
    <property type="protein sequence ID" value="MDI3421751.1"/>
    <property type="molecule type" value="Genomic_DNA"/>
</dbReference>
<feature type="transmembrane region" description="Helical" evidence="1">
    <location>
        <begin position="12"/>
        <end position="34"/>
    </location>
</feature>
<evidence type="ECO:0008006" key="4">
    <source>
        <dbReference type="Google" id="ProtNLM"/>
    </source>
</evidence>
<comment type="caution">
    <text evidence="2">The sequence shown here is derived from an EMBL/GenBank/DDBJ whole genome shotgun (WGS) entry which is preliminary data.</text>
</comment>
<evidence type="ECO:0000313" key="2">
    <source>
        <dbReference type="EMBL" id="MDI3421751.1"/>
    </source>
</evidence>
<keyword evidence="1" id="KW-0812">Transmembrane</keyword>
<name>A0ABT6T1P0_9ACTN</name>
<organism evidence="2 3">
    <name type="scientific">Streptomyces luteolus</name>
    <dbReference type="NCBI Taxonomy" id="3043615"/>
    <lineage>
        <taxon>Bacteria</taxon>
        <taxon>Bacillati</taxon>
        <taxon>Actinomycetota</taxon>
        <taxon>Actinomycetes</taxon>
        <taxon>Kitasatosporales</taxon>
        <taxon>Streptomycetaceae</taxon>
        <taxon>Streptomyces</taxon>
    </lineage>
</organism>
<gene>
    <name evidence="2" type="ORF">QIT00_24900</name>
</gene>